<dbReference type="InterPro" id="IPR050595">
    <property type="entry name" value="Bact_response_regulator"/>
</dbReference>
<dbReference type="CDD" id="cd00156">
    <property type="entry name" value="REC"/>
    <property type="match status" value="1"/>
</dbReference>
<keyword evidence="6" id="KW-1185">Reference proteome</keyword>
<dbReference type="EMBL" id="BOMG01000049">
    <property type="protein sequence ID" value="GID55392.1"/>
    <property type="molecule type" value="Genomic_DNA"/>
</dbReference>
<dbReference type="SUPFAM" id="SSF52172">
    <property type="entry name" value="CheY-like"/>
    <property type="match status" value="1"/>
</dbReference>
<sequence>MSEAPGTEPPTVLIVDDEEDLRDIMRRMLERRGGFATLAAGDEDEALTVAREHPGEIDALIADLTLPGASGGDLAKQIRGMRPGIAVVFVSGLPKDIAVSKGQIEDADVLVKKPFTADALLQALRDALEQRKKADPADDDKDEADDKDEDADG</sequence>
<dbReference type="PROSITE" id="PS50110">
    <property type="entry name" value="RESPONSE_REGULATORY"/>
    <property type="match status" value="1"/>
</dbReference>
<dbReference type="SMART" id="SM00448">
    <property type="entry name" value="REC"/>
    <property type="match status" value="1"/>
</dbReference>
<dbReference type="PANTHER" id="PTHR44591">
    <property type="entry name" value="STRESS RESPONSE REGULATOR PROTEIN 1"/>
    <property type="match status" value="1"/>
</dbReference>
<proteinExistence type="predicted"/>
<protein>
    <recommendedName>
        <fullName evidence="4">Response regulatory domain-containing protein</fullName>
    </recommendedName>
</protein>
<feature type="compositionally biased region" description="Acidic residues" evidence="3">
    <location>
        <begin position="137"/>
        <end position="153"/>
    </location>
</feature>
<evidence type="ECO:0000256" key="3">
    <source>
        <dbReference type="SAM" id="MobiDB-lite"/>
    </source>
</evidence>
<organism evidence="5 6">
    <name type="scientific">Actinoplanes couchii</name>
    <dbReference type="NCBI Taxonomy" id="403638"/>
    <lineage>
        <taxon>Bacteria</taxon>
        <taxon>Bacillati</taxon>
        <taxon>Actinomycetota</taxon>
        <taxon>Actinomycetes</taxon>
        <taxon>Micromonosporales</taxon>
        <taxon>Micromonosporaceae</taxon>
        <taxon>Actinoplanes</taxon>
    </lineage>
</organism>
<comment type="caution">
    <text evidence="5">The sequence shown here is derived from an EMBL/GenBank/DDBJ whole genome shotgun (WGS) entry which is preliminary data.</text>
</comment>
<dbReference type="Proteomes" id="UP000612282">
    <property type="component" value="Unassembled WGS sequence"/>
</dbReference>
<feature type="modified residue" description="4-aspartylphosphate" evidence="2">
    <location>
        <position position="63"/>
    </location>
</feature>
<feature type="domain" description="Response regulatory" evidence="4">
    <location>
        <begin position="11"/>
        <end position="128"/>
    </location>
</feature>
<dbReference type="Pfam" id="PF00072">
    <property type="entry name" value="Response_reg"/>
    <property type="match status" value="1"/>
</dbReference>
<gene>
    <name evidence="5" type="ORF">Aco03nite_037960</name>
</gene>
<dbReference type="RefSeq" id="WP_203796691.1">
    <property type="nucleotide sequence ID" value="NZ_BAAAQE010000026.1"/>
</dbReference>
<dbReference type="PANTHER" id="PTHR44591:SF3">
    <property type="entry name" value="RESPONSE REGULATORY DOMAIN-CONTAINING PROTEIN"/>
    <property type="match status" value="1"/>
</dbReference>
<reference evidence="5 6" key="1">
    <citation type="submission" date="2021-01" db="EMBL/GenBank/DDBJ databases">
        <title>Whole genome shotgun sequence of Actinoplanes couchii NBRC 106145.</title>
        <authorList>
            <person name="Komaki H."/>
            <person name="Tamura T."/>
        </authorList>
    </citation>
    <scope>NUCLEOTIDE SEQUENCE [LARGE SCALE GENOMIC DNA]</scope>
    <source>
        <strain evidence="5 6">NBRC 106145</strain>
    </source>
</reference>
<keyword evidence="1 2" id="KW-0597">Phosphoprotein</keyword>
<feature type="region of interest" description="Disordered" evidence="3">
    <location>
        <begin position="129"/>
        <end position="153"/>
    </location>
</feature>
<evidence type="ECO:0000256" key="1">
    <source>
        <dbReference type="ARBA" id="ARBA00022553"/>
    </source>
</evidence>
<name>A0ABQ3XA46_9ACTN</name>
<accession>A0ABQ3XA46</accession>
<dbReference type="InterPro" id="IPR011006">
    <property type="entry name" value="CheY-like_superfamily"/>
</dbReference>
<evidence type="ECO:0000259" key="4">
    <source>
        <dbReference type="PROSITE" id="PS50110"/>
    </source>
</evidence>
<evidence type="ECO:0000313" key="5">
    <source>
        <dbReference type="EMBL" id="GID55392.1"/>
    </source>
</evidence>
<dbReference type="Gene3D" id="3.40.50.2300">
    <property type="match status" value="1"/>
</dbReference>
<evidence type="ECO:0000313" key="6">
    <source>
        <dbReference type="Proteomes" id="UP000612282"/>
    </source>
</evidence>
<dbReference type="InterPro" id="IPR001789">
    <property type="entry name" value="Sig_transdc_resp-reg_receiver"/>
</dbReference>
<evidence type="ECO:0000256" key="2">
    <source>
        <dbReference type="PROSITE-ProRule" id="PRU00169"/>
    </source>
</evidence>